<evidence type="ECO:0000256" key="1">
    <source>
        <dbReference type="SAM" id="Coils"/>
    </source>
</evidence>
<dbReference type="STRING" id="1754192.A0A1Y1X308"/>
<dbReference type="Pfam" id="PF04727">
    <property type="entry name" value="ELMO_CED12"/>
    <property type="match status" value="1"/>
</dbReference>
<name>A0A1Y1X308_9FUNG</name>
<gene>
    <name evidence="3" type="ORF">BCR32DRAFT_294275</name>
</gene>
<proteinExistence type="predicted"/>
<feature type="domain" description="ELMO" evidence="2">
    <location>
        <begin position="141"/>
        <end position="295"/>
    </location>
</feature>
<feature type="coiled-coil region" evidence="1">
    <location>
        <begin position="73"/>
        <end position="100"/>
    </location>
</feature>
<dbReference type="InterPro" id="IPR006816">
    <property type="entry name" value="ELMO_dom"/>
</dbReference>
<keyword evidence="1" id="KW-0175">Coiled coil</keyword>
<dbReference type="PROSITE" id="PS51335">
    <property type="entry name" value="ELMO"/>
    <property type="match status" value="1"/>
</dbReference>
<dbReference type="PANTHER" id="PTHR12771:SF51">
    <property type="entry name" value="LD01482P"/>
    <property type="match status" value="1"/>
</dbReference>
<dbReference type="PANTHER" id="PTHR12771">
    <property type="entry name" value="ENGULFMENT AND CELL MOTILITY"/>
    <property type="match status" value="1"/>
</dbReference>
<dbReference type="OrthoDB" id="67155at2759"/>
<comment type="caution">
    <text evidence="3">The sequence shown here is derived from an EMBL/GenBank/DDBJ whole genome shotgun (WGS) entry which is preliminary data.</text>
</comment>
<dbReference type="Proteomes" id="UP000193944">
    <property type="component" value="Unassembled WGS sequence"/>
</dbReference>
<reference evidence="3 4" key="1">
    <citation type="submission" date="2016-08" db="EMBL/GenBank/DDBJ databases">
        <title>A Parts List for Fungal Cellulosomes Revealed by Comparative Genomics.</title>
        <authorList>
            <consortium name="DOE Joint Genome Institute"/>
            <person name="Haitjema C.H."/>
            <person name="Gilmore S.P."/>
            <person name="Henske J.K."/>
            <person name="Solomon K.V."/>
            <person name="De Groot R."/>
            <person name="Kuo A."/>
            <person name="Mondo S.J."/>
            <person name="Salamov A.A."/>
            <person name="Labutti K."/>
            <person name="Zhao Z."/>
            <person name="Chiniquy J."/>
            <person name="Barry K."/>
            <person name="Brewer H.M."/>
            <person name="Purvine S.O."/>
            <person name="Wright A.T."/>
            <person name="Boxma B."/>
            <person name="Van Alen T."/>
            <person name="Hackstein J.H."/>
            <person name="Baker S.E."/>
            <person name="Grigoriev I.V."/>
            <person name="O'Malley M.A."/>
        </authorList>
    </citation>
    <scope>NUCLEOTIDE SEQUENCE [LARGE SCALE GENOMIC DNA]</scope>
    <source>
        <strain evidence="3 4">S4</strain>
    </source>
</reference>
<organism evidence="3 4">
    <name type="scientific">Anaeromyces robustus</name>
    <dbReference type="NCBI Taxonomy" id="1754192"/>
    <lineage>
        <taxon>Eukaryota</taxon>
        <taxon>Fungi</taxon>
        <taxon>Fungi incertae sedis</taxon>
        <taxon>Chytridiomycota</taxon>
        <taxon>Chytridiomycota incertae sedis</taxon>
        <taxon>Neocallimastigomycetes</taxon>
        <taxon>Neocallimastigales</taxon>
        <taxon>Neocallimastigaceae</taxon>
        <taxon>Anaeromyces</taxon>
    </lineage>
</organism>
<protein>
    <recommendedName>
        <fullName evidence="2">ELMO domain-containing protein</fullName>
    </recommendedName>
</protein>
<evidence type="ECO:0000313" key="4">
    <source>
        <dbReference type="Proteomes" id="UP000193944"/>
    </source>
</evidence>
<accession>A0A1Y1X308</accession>
<reference evidence="3 4" key="2">
    <citation type="submission" date="2016-08" db="EMBL/GenBank/DDBJ databases">
        <title>Pervasive Adenine N6-methylation of Active Genes in Fungi.</title>
        <authorList>
            <consortium name="DOE Joint Genome Institute"/>
            <person name="Mondo S.J."/>
            <person name="Dannebaum R.O."/>
            <person name="Kuo R.C."/>
            <person name="Labutti K."/>
            <person name="Haridas S."/>
            <person name="Kuo A."/>
            <person name="Salamov A."/>
            <person name="Ahrendt S.R."/>
            <person name="Lipzen A."/>
            <person name="Sullivan W."/>
            <person name="Andreopoulos W.B."/>
            <person name="Clum A."/>
            <person name="Lindquist E."/>
            <person name="Daum C."/>
            <person name="Ramamoorthy G.K."/>
            <person name="Gryganskyi A."/>
            <person name="Culley D."/>
            <person name="Magnuson J.K."/>
            <person name="James T.Y."/>
            <person name="O'Malley M.A."/>
            <person name="Stajich J.E."/>
            <person name="Spatafora J.W."/>
            <person name="Visel A."/>
            <person name="Grigoriev I.V."/>
        </authorList>
    </citation>
    <scope>NUCLEOTIDE SEQUENCE [LARGE SCALE GENOMIC DNA]</scope>
    <source>
        <strain evidence="3 4">S4</strain>
    </source>
</reference>
<dbReference type="EMBL" id="MCFG01000166">
    <property type="protein sequence ID" value="ORX79714.1"/>
    <property type="molecule type" value="Genomic_DNA"/>
</dbReference>
<dbReference type="AlphaFoldDB" id="A0A1Y1X308"/>
<sequence length="310" mass="36867">MNNITEDIILDKYVYSSSFILKVYKIIKYVLGKLSNSSELLRICQNEKLRETKITYRIDQILFYSDKLKTERMKLLNGTKEQLEEAYEQILRKKKFYDNNTEKTAEAKVLMKCILRLKETYELQDILTKKANIAYDSNNQEHEDKLMELWTLLKGDEKLNSRKSEQWQTIGFQGVDPATDFRGMGILGLEQLIYFAQNFNDTAKHILSCSHHKYSWYSFAITGINLTALELDLLRERHLQYYLISHEASIESFNEFYCYLFTEFNNFWFKRPEPVTVMHFNEVFKSFKEKIISNLTNQSPIIVDTEKKKY</sequence>
<evidence type="ECO:0000259" key="2">
    <source>
        <dbReference type="PROSITE" id="PS51335"/>
    </source>
</evidence>
<keyword evidence="4" id="KW-1185">Reference proteome</keyword>
<evidence type="ECO:0000313" key="3">
    <source>
        <dbReference type="EMBL" id="ORX79714.1"/>
    </source>
</evidence>
<dbReference type="InterPro" id="IPR050868">
    <property type="entry name" value="ELMO_domain-containing"/>
</dbReference>